<accession>A0A1G7WK43</accession>
<dbReference type="EMBL" id="FNAN01000022">
    <property type="protein sequence ID" value="SDG72355.1"/>
    <property type="molecule type" value="Genomic_DNA"/>
</dbReference>
<evidence type="ECO:0000313" key="1">
    <source>
        <dbReference type="EMBL" id="SDG72355.1"/>
    </source>
</evidence>
<organism evidence="1 2">
    <name type="scientific">Dyadobacter soli</name>
    <dbReference type="NCBI Taxonomy" id="659014"/>
    <lineage>
        <taxon>Bacteria</taxon>
        <taxon>Pseudomonadati</taxon>
        <taxon>Bacteroidota</taxon>
        <taxon>Cytophagia</taxon>
        <taxon>Cytophagales</taxon>
        <taxon>Spirosomataceae</taxon>
        <taxon>Dyadobacter</taxon>
    </lineage>
</organism>
<gene>
    <name evidence="1" type="ORF">SAMN04487996_12278</name>
</gene>
<evidence type="ECO:0000313" key="2">
    <source>
        <dbReference type="Proteomes" id="UP000198748"/>
    </source>
</evidence>
<reference evidence="2" key="1">
    <citation type="submission" date="2016-10" db="EMBL/GenBank/DDBJ databases">
        <authorList>
            <person name="Varghese N."/>
            <person name="Submissions S."/>
        </authorList>
    </citation>
    <scope>NUCLEOTIDE SEQUENCE [LARGE SCALE GENOMIC DNA]</scope>
    <source>
        <strain evidence="2">DSM 25329</strain>
    </source>
</reference>
<keyword evidence="2" id="KW-1185">Reference proteome</keyword>
<name>A0A1G7WK43_9BACT</name>
<protein>
    <submittedName>
        <fullName evidence="1">Uncharacterized protein</fullName>
    </submittedName>
</protein>
<dbReference type="Proteomes" id="UP000198748">
    <property type="component" value="Unassembled WGS sequence"/>
</dbReference>
<proteinExistence type="predicted"/>
<sequence length="69" mass="8180">MKSHFDQIQDIVCRYNEVERTLRLAHATELLTVCNLDRNALLLLQSKHIIQLMDLQIALMKELSRFRVE</sequence>
<dbReference type="AlphaFoldDB" id="A0A1G7WK43"/>